<gene>
    <name evidence="1" type="ORF">HG543_12410</name>
</gene>
<dbReference type="AlphaFoldDB" id="A0A848L9W0"/>
<comment type="caution">
    <text evidence="1">The sequence shown here is derived from an EMBL/GenBank/DDBJ whole genome shotgun (WGS) entry which is preliminary data.</text>
</comment>
<dbReference type="RefSeq" id="WP_169344940.1">
    <property type="nucleotide sequence ID" value="NZ_JABBJJ010000044.1"/>
</dbReference>
<dbReference type="Proteomes" id="UP000518300">
    <property type="component" value="Unassembled WGS sequence"/>
</dbReference>
<keyword evidence="2" id="KW-1185">Reference proteome</keyword>
<name>A0A848L9W0_9BACT</name>
<proteinExistence type="predicted"/>
<accession>A0A848L9W0</accession>
<evidence type="ECO:0000313" key="2">
    <source>
        <dbReference type="Proteomes" id="UP000518300"/>
    </source>
</evidence>
<dbReference type="EMBL" id="JABBJJ010000044">
    <property type="protein sequence ID" value="NMO15649.1"/>
    <property type="molecule type" value="Genomic_DNA"/>
</dbReference>
<evidence type="ECO:0000313" key="1">
    <source>
        <dbReference type="EMBL" id="NMO15649.1"/>
    </source>
</evidence>
<sequence length="188" mass="20006">MFVARVAPLRPGFEASPRSIFDAVEQALQGAGFDLAFDLTADTDSTVLLIFTPEGDAEAARVVDALVARAPALPGWRVLGRRPRARSWSDALTLVGTIAEVDLGDARFWMSPPSSGGGIHLAMVAAALGDFEPEGARAVAMLTLHHLLGEAFVMQAVREVTAAATEQDGREYMSAEQLVRTLCSPDEV</sequence>
<organism evidence="1 2">
    <name type="scientific">Pyxidicoccus fallax</name>
    <dbReference type="NCBI Taxonomy" id="394095"/>
    <lineage>
        <taxon>Bacteria</taxon>
        <taxon>Pseudomonadati</taxon>
        <taxon>Myxococcota</taxon>
        <taxon>Myxococcia</taxon>
        <taxon>Myxococcales</taxon>
        <taxon>Cystobacterineae</taxon>
        <taxon>Myxococcaceae</taxon>
        <taxon>Pyxidicoccus</taxon>
    </lineage>
</organism>
<reference evidence="1 2" key="1">
    <citation type="submission" date="2020-04" db="EMBL/GenBank/DDBJ databases">
        <title>Draft genome of Pyxidicoccus fallax type strain.</title>
        <authorList>
            <person name="Whitworth D.E."/>
        </authorList>
    </citation>
    <scope>NUCLEOTIDE SEQUENCE [LARGE SCALE GENOMIC DNA]</scope>
    <source>
        <strain evidence="1 2">DSM 14698</strain>
    </source>
</reference>
<protein>
    <submittedName>
        <fullName evidence="1">Uncharacterized protein</fullName>
    </submittedName>
</protein>